<feature type="non-terminal residue" evidence="1">
    <location>
        <position position="89"/>
    </location>
</feature>
<evidence type="ECO:0000313" key="2">
    <source>
        <dbReference type="Proteomes" id="UP000789706"/>
    </source>
</evidence>
<keyword evidence="2" id="KW-1185">Reference proteome</keyword>
<sequence length="89" mass="10457">ELVKELLNQWSIIIGKDSFRITSIDYNYDNLISHVKFAARMINLSFDVTAKKIIPNIKTIGLKITDVEVRQSSHSKVKRHYRWQLVKSR</sequence>
<accession>A0A9N9DYI8</accession>
<gene>
    <name evidence="1" type="ORF">DEBURN_LOCUS11512</name>
</gene>
<evidence type="ECO:0000313" key="1">
    <source>
        <dbReference type="EMBL" id="CAG8652829.1"/>
    </source>
</evidence>
<dbReference type="OrthoDB" id="2416239at2759"/>
<name>A0A9N9DYI8_9GLOM</name>
<dbReference type="Proteomes" id="UP000789706">
    <property type="component" value="Unassembled WGS sequence"/>
</dbReference>
<comment type="caution">
    <text evidence="1">The sequence shown here is derived from an EMBL/GenBank/DDBJ whole genome shotgun (WGS) entry which is preliminary data.</text>
</comment>
<dbReference type="AlphaFoldDB" id="A0A9N9DYI8"/>
<proteinExistence type="predicted"/>
<dbReference type="EMBL" id="CAJVPK010006779">
    <property type="protein sequence ID" value="CAG8652829.1"/>
    <property type="molecule type" value="Genomic_DNA"/>
</dbReference>
<protein>
    <submittedName>
        <fullName evidence="1">2859_t:CDS:1</fullName>
    </submittedName>
</protein>
<reference evidence="1" key="1">
    <citation type="submission" date="2021-06" db="EMBL/GenBank/DDBJ databases">
        <authorList>
            <person name="Kallberg Y."/>
            <person name="Tangrot J."/>
            <person name="Rosling A."/>
        </authorList>
    </citation>
    <scope>NUCLEOTIDE SEQUENCE</scope>
    <source>
        <strain evidence="1">AZ414A</strain>
    </source>
</reference>
<feature type="non-terminal residue" evidence="1">
    <location>
        <position position="1"/>
    </location>
</feature>
<organism evidence="1 2">
    <name type="scientific">Diversispora eburnea</name>
    <dbReference type="NCBI Taxonomy" id="1213867"/>
    <lineage>
        <taxon>Eukaryota</taxon>
        <taxon>Fungi</taxon>
        <taxon>Fungi incertae sedis</taxon>
        <taxon>Mucoromycota</taxon>
        <taxon>Glomeromycotina</taxon>
        <taxon>Glomeromycetes</taxon>
        <taxon>Diversisporales</taxon>
        <taxon>Diversisporaceae</taxon>
        <taxon>Diversispora</taxon>
    </lineage>
</organism>